<evidence type="ECO:0000256" key="3">
    <source>
        <dbReference type="SAM" id="MobiDB-lite"/>
    </source>
</evidence>
<dbReference type="Pfam" id="PF00439">
    <property type="entry name" value="Bromodomain"/>
    <property type="match status" value="1"/>
</dbReference>
<dbReference type="Gene3D" id="1.20.920.10">
    <property type="entry name" value="Bromodomain-like"/>
    <property type="match status" value="1"/>
</dbReference>
<keyword evidence="6" id="KW-1185">Reference proteome</keyword>
<accession>A0ABQ7MVT0</accession>
<organism evidence="5 6">
    <name type="scientific">Brassica rapa subsp. trilocularis</name>
    <dbReference type="NCBI Taxonomy" id="1813537"/>
    <lineage>
        <taxon>Eukaryota</taxon>
        <taxon>Viridiplantae</taxon>
        <taxon>Streptophyta</taxon>
        <taxon>Embryophyta</taxon>
        <taxon>Tracheophyta</taxon>
        <taxon>Spermatophyta</taxon>
        <taxon>Magnoliopsida</taxon>
        <taxon>eudicotyledons</taxon>
        <taxon>Gunneridae</taxon>
        <taxon>Pentapetalae</taxon>
        <taxon>rosids</taxon>
        <taxon>malvids</taxon>
        <taxon>Brassicales</taxon>
        <taxon>Brassicaceae</taxon>
        <taxon>Brassiceae</taxon>
        <taxon>Brassica</taxon>
    </lineage>
</organism>
<evidence type="ECO:0000256" key="1">
    <source>
        <dbReference type="ARBA" id="ARBA00023117"/>
    </source>
</evidence>
<feature type="compositionally biased region" description="Basic and acidic residues" evidence="3">
    <location>
        <begin position="237"/>
        <end position="249"/>
    </location>
</feature>
<dbReference type="CDD" id="cd04369">
    <property type="entry name" value="Bromodomain"/>
    <property type="match status" value="1"/>
</dbReference>
<gene>
    <name evidence="5" type="primary">A04p037780.1_BraROA</name>
    <name evidence="5" type="ORF">IGI04_016995</name>
</gene>
<dbReference type="InterPro" id="IPR001487">
    <property type="entry name" value="Bromodomain"/>
</dbReference>
<comment type="caution">
    <text evidence="5">The sequence shown here is derived from an EMBL/GenBank/DDBJ whole genome shotgun (WGS) entry which is preliminary data.</text>
</comment>
<feature type="compositionally biased region" description="Basic and acidic residues" evidence="3">
    <location>
        <begin position="535"/>
        <end position="558"/>
    </location>
</feature>
<dbReference type="CDD" id="cd00167">
    <property type="entry name" value="SANT"/>
    <property type="match status" value="1"/>
</dbReference>
<feature type="compositionally biased region" description="Polar residues" evidence="3">
    <location>
        <begin position="478"/>
        <end position="489"/>
    </location>
</feature>
<dbReference type="InterPro" id="IPR036427">
    <property type="entry name" value="Bromodomain-like_sf"/>
</dbReference>
<dbReference type="InterPro" id="IPR001005">
    <property type="entry name" value="SANT/Myb"/>
</dbReference>
<proteinExistence type="predicted"/>
<feature type="compositionally biased region" description="Basic and acidic residues" evidence="3">
    <location>
        <begin position="579"/>
        <end position="592"/>
    </location>
</feature>
<dbReference type="PANTHER" id="PTHR37888:SF6">
    <property type="entry name" value="DNA-BINDING BROMODOMAIN-CONTAINING PROTEIN"/>
    <property type="match status" value="1"/>
</dbReference>
<feature type="compositionally biased region" description="Basic residues" evidence="3">
    <location>
        <begin position="593"/>
        <end position="602"/>
    </location>
</feature>
<dbReference type="SMART" id="SM00717">
    <property type="entry name" value="SANT"/>
    <property type="match status" value="1"/>
</dbReference>
<feature type="domain" description="Bromo" evidence="4">
    <location>
        <begin position="282"/>
        <end position="353"/>
    </location>
</feature>
<keyword evidence="1 2" id="KW-0103">Bromodomain</keyword>
<feature type="compositionally biased region" description="Polar residues" evidence="3">
    <location>
        <begin position="522"/>
        <end position="534"/>
    </location>
</feature>
<sequence>MQAKKNIHNQIESLNIFSSPLLLMAKPENDDVSPEKQTWGTWEELLLACAVHRHGTESWLSVSAEIQKRTRNLSSLTASACRHKYSDLKRRFTQEMTSPESEISSVPWLEKLRMIRVDELRREVERYDLSISSLRSKVKRLEEETSSDLDKNELRRESDRDGGELVPISPDPVDYSTVNVKREEEMAGAVDGGGEAKLTGDDSCRGSCEKESGVNSERVEPGRRIRLTESMAESEGEVNRGEEEGKETSDVQSSASLPRKGTSEVDNEDRSQPSISFVEMLLSHPCGYLFSRRLETQETPEYGKIIRQHVDFEMIRKRDEEGLYKSSMTTLFRDLLLLINNAKVFYHKGSSEFNSAEQLHQLVKKQMATTLQRELPPPKEKSLELVSFKEAVAVTSKPRISLPIVACGKRSSLASKALLMISPSGGDKKGKKTDQVVDDEKLVLLKDEETSGKDDESLVLRKMVRGKTSTAKKVVTRNVKNSGSSLNEVKTTDEEKKGNQSGSSKRKSVANFLKRMKGGGSSSDTVVETLMPSSEQKKNNIRKADAKKRATGENKTNEKASPTIMRRGRGKGRKQSASAREDRGSGDEEKIPAYRRRGRPHKPMRDDFEEEEEEEEEMVEKLEQEEDIDDTNESSVTSKKQENERKRKISNGDNADLKEEETELELGSKSSMDGSTKSISTGFRQNGSRRKSKPRRAAEAVVECNGFLRLDRPKMVPAATHE</sequence>
<protein>
    <recommendedName>
        <fullName evidence="4">Bromo domain-containing protein</fullName>
    </recommendedName>
</protein>
<dbReference type="PANTHER" id="PTHR37888">
    <property type="entry name" value="DNA-BINDING BROMODOMAIN-CONTAINING PROTEIN"/>
    <property type="match status" value="1"/>
</dbReference>
<dbReference type="InterPro" id="IPR009057">
    <property type="entry name" value="Homeodomain-like_sf"/>
</dbReference>
<reference evidence="5 6" key="1">
    <citation type="submission" date="2021-03" db="EMBL/GenBank/DDBJ databases">
        <authorList>
            <person name="King G.J."/>
            <person name="Bancroft I."/>
            <person name="Baten A."/>
            <person name="Bloomfield J."/>
            <person name="Borpatragohain P."/>
            <person name="He Z."/>
            <person name="Irish N."/>
            <person name="Irwin J."/>
            <person name="Liu K."/>
            <person name="Mauleon R.P."/>
            <person name="Moore J."/>
            <person name="Morris R."/>
            <person name="Ostergaard L."/>
            <person name="Wang B."/>
            <person name="Wells R."/>
        </authorList>
    </citation>
    <scope>NUCLEOTIDE SEQUENCE [LARGE SCALE GENOMIC DNA]</scope>
    <source>
        <strain evidence="5">R-o-18</strain>
        <tissue evidence="5">Leaf</tissue>
    </source>
</reference>
<feature type="region of interest" description="Disordered" evidence="3">
    <location>
        <begin position="466"/>
        <end position="699"/>
    </location>
</feature>
<dbReference type="Proteomes" id="UP000823674">
    <property type="component" value="Chromosome A04"/>
</dbReference>
<dbReference type="EMBL" id="JADBGQ010000004">
    <property type="protein sequence ID" value="KAG5402388.1"/>
    <property type="molecule type" value="Genomic_DNA"/>
</dbReference>
<feature type="compositionally biased region" description="Polar residues" evidence="3">
    <location>
        <begin position="668"/>
        <end position="686"/>
    </location>
</feature>
<dbReference type="SUPFAM" id="SSF46689">
    <property type="entry name" value="Homeodomain-like"/>
    <property type="match status" value="1"/>
</dbReference>
<feature type="region of interest" description="Disordered" evidence="3">
    <location>
        <begin position="140"/>
        <end position="272"/>
    </location>
</feature>
<feature type="compositionally biased region" description="Basic and acidic residues" evidence="3">
    <location>
        <begin position="140"/>
        <end position="163"/>
    </location>
</feature>
<evidence type="ECO:0000256" key="2">
    <source>
        <dbReference type="PROSITE-ProRule" id="PRU00035"/>
    </source>
</evidence>
<feature type="compositionally biased region" description="Basic and acidic residues" evidence="3">
    <location>
        <begin position="198"/>
        <end position="227"/>
    </location>
</feature>
<feature type="non-terminal residue" evidence="5">
    <location>
        <position position="722"/>
    </location>
</feature>
<dbReference type="SUPFAM" id="SSF47370">
    <property type="entry name" value="Bromodomain"/>
    <property type="match status" value="1"/>
</dbReference>
<evidence type="ECO:0000313" key="5">
    <source>
        <dbReference type="EMBL" id="KAG5402388.1"/>
    </source>
</evidence>
<dbReference type="SMART" id="SM00297">
    <property type="entry name" value="BROMO"/>
    <property type="match status" value="1"/>
</dbReference>
<dbReference type="PROSITE" id="PS50014">
    <property type="entry name" value="BROMODOMAIN_2"/>
    <property type="match status" value="1"/>
</dbReference>
<feature type="compositionally biased region" description="Acidic residues" evidence="3">
    <location>
        <begin position="607"/>
        <end position="632"/>
    </location>
</feature>
<evidence type="ECO:0000259" key="4">
    <source>
        <dbReference type="PROSITE" id="PS50014"/>
    </source>
</evidence>
<evidence type="ECO:0000313" key="6">
    <source>
        <dbReference type="Proteomes" id="UP000823674"/>
    </source>
</evidence>
<name>A0ABQ7MVT0_BRACM</name>